<keyword evidence="1" id="KW-0472">Membrane</keyword>
<dbReference type="Proteomes" id="UP000799424">
    <property type="component" value="Unassembled WGS sequence"/>
</dbReference>
<feature type="transmembrane region" description="Helical" evidence="1">
    <location>
        <begin position="274"/>
        <end position="296"/>
    </location>
</feature>
<dbReference type="EMBL" id="MU006221">
    <property type="protein sequence ID" value="KAF2829094.1"/>
    <property type="molecule type" value="Genomic_DNA"/>
</dbReference>
<dbReference type="AlphaFoldDB" id="A0A6A7A8F8"/>
<evidence type="ECO:0000313" key="2">
    <source>
        <dbReference type="EMBL" id="KAF2829094.1"/>
    </source>
</evidence>
<name>A0A6A7A8F8_9PLEO</name>
<proteinExistence type="predicted"/>
<evidence type="ECO:0000256" key="1">
    <source>
        <dbReference type="SAM" id="Phobius"/>
    </source>
</evidence>
<keyword evidence="1" id="KW-0812">Transmembrane</keyword>
<accession>A0A6A7A8F8</accession>
<organism evidence="2 3">
    <name type="scientific">Ophiobolus disseminans</name>
    <dbReference type="NCBI Taxonomy" id="1469910"/>
    <lineage>
        <taxon>Eukaryota</taxon>
        <taxon>Fungi</taxon>
        <taxon>Dikarya</taxon>
        <taxon>Ascomycota</taxon>
        <taxon>Pezizomycotina</taxon>
        <taxon>Dothideomycetes</taxon>
        <taxon>Pleosporomycetidae</taxon>
        <taxon>Pleosporales</taxon>
        <taxon>Pleosporineae</taxon>
        <taxon>Phaeosphaeriaceae</taxon>
        <taxon>Ophiobolus</taxon>
    </lineage>
</organism>
<keyword evidence="3" id="KW-1185">Reference proteome</keyword>
<dbReference type="OrthoDB" id="3683755at2759"/>
<gene>
    <name evidence="2" type="ORF">CC86DRAFT_453800</name>
</gene>
<protein>
    <submittedName>
        <fullName evidence="2">Uncharacterized protein</fullName>
    </submittedName>
</protein>
<evidence type="ECO:0000313" key="3">
    <source>
        <dbReference type="Proteomes" id="UP000799424"/>
    </source>
</evidence>
<reference evidence="2" key="1">
    <citation type="journal article" date="2020" name="Stud. Mycol.">
        <title>101 Dothideomycetes genomes: a test case for predicting lifestyles and emergence of pathogens.</title>
        <authorList>
            <person name="Haridas S."/>
            <person name="Albert R."/>
            <person name="Binder M."/>
            <person name="Bloem J."/>
            <person name="Labutti K."/>
            <person name="Salamov A."/>
            <person name="Andreopoulos B."/>
            <person name="Baker S."/>
            <person name="Barry K."/>
            <person name="Bills G."/>
            <person name="Bluhm B."/>
            <person name="Cannon C."/>
            <person name="Castanera R."/>
            <person name="Culley D."/>
            <person name="Daum C."/>
            <person name="Ezra D."/>
            <person name="Gonzalez J."/>
            <person name="Henrissat B."/>
            <person name="Kuo A."/>
            <person name="Liang C."/>
            <person name="Lipzen A."/>
            <person name="Lutzoni F."/>
            <person name="Magnuson J."/>
            <person name="Mondo S."/>
            <person name="Nolan M."/>
            <person name="Ohm R."/>
            <person name="Pangilinan J."/>
            <person name="Park H.-J."/>
            <person name="Ramirez L."/>
            <person name="Alfaro M."/>
            <person name="Sun H."/>
            <person name="Tritt A."/>
            <person name="Yoshinaga Y."/>
            <person name="Zwiers L.-H."/>
            <person name="Turgeon B."/>
            <person name="Goodwin S."/>
            <person name="Spatafora J."/>
            <person name="Crous P."/>
            <person name="Grigoriev I."/>
        </authorList>
    </citation>
    <scope>NUCLEOTIDE SEQUENCE</scope>
    <source>
        <strain evidence="2">CBS 113818</strain>
    </source>
</reference>
<keyword evidence="1" id="KW-1133">Transmembrane helix</keyword>
<sequence>MSTFTLTRSTHTSWADDDDDDFDFDTWKATADLSAPTPISLPPLQLSRKQEETPYSVHLPTEAAPWARIQDASPIRHQPTNFDDLSGFEETALRAMRDCVGAPPHTDLSSWDDGTASPRERMNYARNWRRVKVDLGWDCRGVAMLVKTKLGEAETVEEEFTTTTLADLPSDEDAGVEGEALPELMPDEGVKPIVVLDEGYYSDVSAPLSPTLSAPEEGVSATQVDLSLSDMPAPRRHRTDSLDAVATDGVVDLWSAGSRFFAADEEDVKMPDEVWGWSAAAVVAVGVLAGAGMWFCRRR</sequence>